<keyword evidence="4 6" id="KW-0472">Membrane</keyword>
<dbReference type="InterPro" id="IPR049326">
    <property type="entry name" value="Rhodopsin_dom_fungi"/>
</dbReference>
<dbReference type="InterPro" id="IPR052337">
    <property type="entry name" value="SAT4-like"/>
</dbReference>
<dbReference type="PANTHER" id="PTHR33048:SF158">
    <property type="entry name" value="MEMBRANE PROTEIN PTH11-LIKE, PUTATIVE-RELATED"/>
    <property type="match status" value="1"/>
</dbReference>
<dbReference type="GeneID" id="28855292"/>
<dbReference type="EMBL" id="LSBJ02000002">
    <property type="protein sequence ID" value="OAQ59555.1"/>
    <property type="molecule type" value="Genomic_DNA"/>
</dbReference>
<dbReference type="KEGG" id="pchm:VFPPC_13523"/>
<feature type="transmembrane region" description="Helical" evidence="6">
    <location>
        <begin position="142"/>
        <end position="162"/>
    </location>
</feature>
<comment type="caution">
    <text evidence="8">The sequence shown here is derived from an EMBL/GenBank/DDBJ whole genome shotgun (WGS) entry which is preliminary data.</text>
</comment>
<reference evidence="8 9" key="1">
    <citation type="journal article" date="2016" name="PLoS Pathog.">
        <title>Biosynthesis of antibiotic leucinostatins in bio-control fungus Purpureocillium lilacinum and their inhibition on phytophthora revealed by genome mining.</title>
        <authorList>
            <person name="Wang G."/>
            <person name="Liu Z."/>
            <person name="Lin R."/>
            <person name="Li E."/>
            <person name="Mao Z."/>
            <person name="Ling J."/>
            <person name="Yang Y."/>
            <person name="Yin W.B."/>
            <person name="Xie B."/>
        </authorList>
    </citation>
    <scope>NUCLEOTIDE SEQUENCE [LARGE SCALE GENOMIC DNA]</scope>
    <source>
        <strain evidence="8">170</strain>
    </source>
</reference>
<evidence type="ECO:0000256" key="5">
    <source>
        <dbReference type="ARBA" id="ARBA00038359"/>
    </source>
</evidence>
<evidence type="ECO:0000256" key="4">
    <source>
        <dbReference type="ARBA" id="ARBA00023136"/>
    </source>
</evidence>
<evidence type="ECO:0000256" key="3">
    <source>
        <dbReference type="ARBA" id="ARBA00022989"/>
    </source>
</evidence>
<feature type="transmembrane region" description="Helical" evidence="6">
    <location>
        <begin position="69"/>
        <end position="92"/>
    </location>
</feature>
<keyword evidence="2 6" id="KW-0812">Transmembrane</keyword>
<proteinExistence type="inferred from homology"/>
<evidence type="ECO:0000256" key="2">
    <source>
        <dbReference type="ARBA" id="ARBA00022692"/>
    </source>
</evidence>
<evidence type="ECO:0000313" key="9">
    <source>
        <dbReference type="Proteomes" id="UP000078397"/>
    </source>
</evidence>
<feature type="transmembrane region" description="Helical" evidence="6">
    <location>
        <begin position="32"/>
        <end position="57"/>
    </location>
</feature>
<protein>
    <recommendedName>
        <fullName evidence="7">Rhodopsin domain-containing protein</fullName>
    </recommendedName>
</protein>
<keyword evidence="9" id="KW-1185">Reference proteome</keyword>
<evidence type="ECO:0000313" key="8">
    <source>
        <dbReference type="EMBL" id="OAQ59555.1"/>
    </source>
</evidence>
<dbReference type="OrthoDB" id="4940127at2759"/>
<comment type="subcellular location">
    <subcellularLocation>
        <location evidence="1">Membrane</location>
        <topology evidence="1">Multi-pass membrane protein</topology>
    </subcellularLocation>
</comment>
<organism evidence="8 9">
    <name type="scientific">Pochonia chlamydosporia 170</name>
    <dbReference type="NCBI Taxonomy" id="1380566"/>
    <lineage>
        <taxon>Eukaryota</taxon>
        <taxon>Fungi</taxon>
        <taxon>Dikarya</taxon>
        <taxon>Ascomycota</taxon>
        <taxon>Pezizomycotina</taxon>
        <taxon>Sordariomycetes</taxon>
        <taxon>Hypocreomycetidae</taxon>
        <taxon>Hypocreales</taxon>
        <taxon>Clavicipitaceae</taxon>
        <taxon>Pochonia</taxon>
    </lineage>
</organism>
<dbReference type="AlphaFoldDB" id="A0A179F281"/>
<comment type="similarity">
    <text evidence="5">Belongs to the SAT4 family.</text>
</comment>
<dbReference type="Pfam" id="PF20684">
    <property type="entry name" value="Fung_rhodopsin"/>
    <property type="match status" value="1"/>
</dbReference>
<feature type="domain" description="Rhodopsin" evidence="7">
    <location>
        <begin position="54"/>
        <end position="291"/>
    </location>
</feature>
<feature type="transmembrane region" description="Helical" evidence="6">
    <location>
        <begin position="199"/>
        <end position="218"/>
    </location>
</feature>
<keyword evidence="3 6" id="KW-1133">Transmembrane helix</keyword>
<evidence type="ECO:0000256" key="6">
    <source>
        <dbReference type="SAM" id="Phobius"/>
    </source>
</evidence>
<feature type="transmembrane region" description="Helical" evidence="6">
    <location>
        <begin position="230"/>
        <end position="250"/>
    </location>
</feature>
<dbReference type="PANTHER" id="PTHR33048">
    <property type="entry name" value="PTH11-LIKE INTEGRAL MEMBRANE PROTEIN (AFU_ORTHOLOGUE AFUA_5G11245)"/>
    <property type="match status" value="1"/>
</dbReference>
<feature type="transmembrane region" description="Helical" evidence="6">
    <location>
        <begin position="112"/>
        <end position="135"/>
    </location>
</feature>
<dbReference type="GO" id="GO:0016020">
    <property type="term" value="C:membrane"/>
    <property type="evidence" value="ECO:0007669"/>
    <property type="project" value="UniProtKB-SubCell"/>
</dbReference>
<evidence type="ECO:0000259" key="7">
    <source>
        <dbReference type="Pfam" id="PF20684"/>
    </source>
</evidence>
<evidence type="ECO:0000256" key="1">
    <source>
        <dbReference type="ARBA" id="ARBA00004141"/>
    </source>
</evidence>
<dbReference type="Proteomes" id="UP000078397">
    <property type="component" value="Unassembled WGS sequence"/>
</dbReference>
<accession>A0A179F281</accession>
<gene>
    <name evidence="8" type="ORF">VFPPC_13523</name>
</gene>
<dbReference type="RefSeq" id="XP_018137548.1">
    <property type="nucleotide sequence ID" value="XM_018291298.1"/>
</dbReference>
<name>A0A179F281_METCM</name>
<sequence length="377" mass="41436">MDALPPGIDPSQVPLAKNPSGAPPNFVDPPSLLIAVQSVGIILAAISLMLVISRFILGHRLKRPFGLDDLSVVLAWMLAAVYTGVSCALGGVTRHAWDTPITFLDSDYIKKLFVTSLVYGPMLFFSKASILIMYYRTFQRKVWLRVCIYVLLAIMIGTYWMTVPLCFYYCMPHPNTDQKWDLNILGNCNHLATPGLVQAGMNIAADIAIFVLPLPIVFKLQMPLGKKIGVAAIFATGLFALAASALTTYYRVQIIRGYDVSWAGAQTYICIQTEVYTSIAVACMPSLAKVWNSKIKESRLYGSMQSLLSFIKGGSSNNSSARHYAESDSSSQLRMKGYNEIRASADSEAVPTFGRGIHKKTTIEMSSMPGVYTRSRP</sequence>